<dbReference type="AlphaFoldDB" id="A0A0N4WU35"/>
<dbReference type="EMBL" id="UZAF01018846">
    <property type="protein sequence ID" value="VDO55475.1"/>
    <property type="molecule type" value="Genomic_DNA"/>
</dbReference>
<gene>
    <name evidence="2" type="ORF">HPLM_LOCUS15131</name>
</gene>
<proteinExistence type="predicted"/>
<protein>
    <submittedName>
        <fullName evidence="4">Amelogenin</fullName>
    </submittedName>
</protein>
<reference evidence="4" key="1">
    <citation type="submission" date="2017-02" db="UniProtKB">
        <authorList>
            <consortium name="WormBaseParasite"/>
        </authorList>
    </citation>
    <scope>IDENTIFICATION</scope>
</reference>
<evidence type="ECO:0000313" key="4">
    <source>
        <dbReference type="WBParaSite" id="HPLM_0001513901-mRNA-1"/>
    </source>
</evidence>
<evidence type="ECO:0000313" key="2">
    <source>
        <dbReference type="EMBL" id="VDO55475.1"/>
    </source>
</evidence>
<organism evidence="4">
    <name type="scientific">Haemonchus placei</name>
    <name type="common">Barber's pole worm</name>
    <dbReference type="NCBI Taxonomy" id="6290"/>
    <lineage>
        <taxon>Eukaryota</taxon>
        <taxon>Metazoa</taxon>
        <taxon>Ecdysozoa</taxon>
        <taxon>Nematoda</taxon>
        <taxon>Chromadorea</taxon>
        <taxon>Rhabditida</taxon>
        <taxon>Rhabditina</taxon>
        <taxon>Rhabditomorpha</taxon>
        <taxon>Strongyloidea</taxon>
        <taxon>Trichostrongylidae</taxon>
        <taxon>Haemonchus</taxon>
    </lineage>
</organism>
<keyword evidence="3" id="KW-1185">Reference proteome</keyword>
<reference evidence="2 3" key="2">
    <citation type="submission" date="2018-11" db="EMBL/GenBank/DDBJ databases">
        <authorList>
            <consortium name="Pathogen Informatics"/>
        </authorList>
    </citation>
    <scope>NUCLEOTIDE SEQUENCE [LARGE SCALE GENOMIC DNA]</scope>
    <source>
        <strain evidence="2 3">MHpl1</strain>
    </source>
</reference>
<dbReference type="Proteomes" id="UP000268014">
    <property type="component" value="Unassembled WGS sequence"/>
</dbReference>
<sequence>MHWLSFMLLLVCIMTISADMIGGGYFASDPGQGSMDTTTPELWPFLRGGFP</sequence>
<feature type="signal peptide" evidence="1">
    <location>
        <begin position="1"/>
        <end position="18"/>
    </location>
</feature>
<evidence type="ECO:0000313" key="3">
    <source>
        <dbReference type="Proteomes" id="UP000268014"/>
    </source>
</evidence>
<name>A0A0N4WU35_HAEPC</name>
<evidence type="ECO:0000256" key="1">
    <source>
        <dbReference type="SAM" id="SignalP"/>
    </source>
</evidence>
<keyword evidence="1" id="KW-0732">Signal</keyword>
<accession>A0A0N4WU35</accession>
<feature type="chain" id="PRO_5043124039" evidence="1">
    <location>
        <begin position="19"/>
        <end position="51"/>
    </location>
</feature>
<dbReference type="WBParaSite" id="HPLM_0001513901-mRNA-1">
    <property type="protein sequence ID" value="HPLM_0001513901-mRNA-1"/>
    <property type="gene ID" value="HPLM_0001513901"/>
</dbReference>